<evidence type="ECO:0000259" key="2">
    <source>
        <dbReference type="Pfam" id="PF20703"/>
    </source>
</evidence>
<organism evidence="3 4">
    <name type="scientific">Mycolicibacterium arenosum</name>
    <dbReference type="NCBI Taxonomy" id="2952157"/>
    <lineage>
        <taxon>Bacteria</taxon>
        <taxon>Bacillati</taxon>
        <taxon>Actinomycetota</taxon>
        <taxon>Actinomycetes</taxon>
        <taxon>Mycobacteriales</taxon>
        <taxon>Mycobacteriaceae</taxon>
        <taxon>Mycolicibacterium</taxon>
    </lineage>
</organism>
<dbReference type="PRINTS" id="PR00364">
    <property type="entry name" value="DISEASERSIST"/>
</dbReference>
<dbReference type="InterPro" id="IPR049052">
    <property type="entry name" value="nSTAND1"/>
</dbReference>
<evidence type="ECO:0000256" key="1">
    <source>
        <dbReference type="SAM" id="MobiDB-lite"/>
    </source>
</evidence>
<dbReference type="PANTHER" id="PTHR47691">
    <property type="entry name" value="REGULATOR-RELATED"/>
    <property type="match status" value="1"/>
</dbReference>
<feature type="region of interest" description="Disordered" evidence="1">
    <location>
        <begin position="1"/>
        <end position="28"/>
    </location>
</feature>
<evidence type="ECO:0000313" key="3">
    <source>
        <dbReference type="EMBL" id="MCP9271576.1"/>
    </source>
</evidence>
<feature type="domain" description="Novel STAND NTPase 1" evidence="2">
    <location>
        <begin position="24"/>
        <end position="135"/>
    </location>
</feature>
<dbReference type="SUPFAM" id="SSF52540">
    <property type="entry name" value="P-loop containing nucleoside triphosphate hydrolases"/>
    <property type="match status" value="1"/>
</dbReference>
<reference evidence="3 4" key="1">
    <citation type="submission" date="2022-06" db="EMBL/GenBank/DDBJ databases">
        <title>Mycolicibacterium sp. CAU 1645 isolated from seawater.</title>
        <authorList>
            <person name="Kim W."/>
        </authorList>
    </citation>
    <scope>NUCLEOTIDE SEQUENCE [LARGE SCALE GENOMIC DNA]</scope>
    <source>
        <strain evidence="3 4">CAU 1645</strain>
    </source>
</reference>
<dbReference type="PANTHER" id="PTHR47691:SF3">
    <property type="entry name" value="HTH-TYPE TRANSCRIPTIONAL REGULATOR RV0890C-RELATED"/>
    <property type="match status" value="1"/>
</dbReference>
<dbReference type="RefSeq" id="WP_255058635.1">
    <property type="nucleotide sequence ID" value="NZ_JANDBD010000002.1"/>
</dbReference>
<proteinExistence type="predicted"/>
<evidence type="ECO:0000313" key="4">
    <source>
        <dbReference type="Proteomes" id="UP001651690"/>
    </source>
</evidence>
<dbReference type="Proteomes" id="UP001651690">
    <property type="component" value="Unassembled WGS sequence"/>
</dbReference>
<dbReference type="InterPro" id="IPR027417">
    <property type="entry name" value="P-loop_NTPase"/>
</dbReference>
<keyword evidence="4" id="KW-1185">Reference proteome</keyword>
<protein>
    <recommendedName>
        <fullName evidence="2">Novel STAND NTPase 1 domain-containing protein</fullName>
    </recommendedName>
</protein>
<sequence length="394" mass="42552">MGGERADRRCNPLVAARRPPRPSTSFVGRSSETEELCRLVTDSRFVVLTGAAGVGKSRLALEVTAALSEKFGGAVCYVDLALASSPRAVAATGARGPGLVDLQDDTAIGSLGTFIGDRRFLLLLDNCEHLYDACDQMVVELLGVCPRLSIMSTSREPSAVPNAVTWLVCPLSPAGEAVELFTSRARREVGVSGDDAVLVNWICQRLDGIPLAIELAAARAGTMELQQIVESLQVRFRLLTGPSGTALSRQQILYTTLDWAHSLLTEPQRAVLRRLAVFIGGFDMDAALAVEGGGEPMRARLDELLGQLVEFFLVTAEHAESAVRYQIPETVRQYGVDKLGESGEADAVRNRHRDHFTAATPGVVSTDGSNQWRRCAHSRKRSVAPSVTKDWTLP</sequence>
<comment type="caution">
    <text evidence="3">The sequence shown here is derived from an EMBL/GenBank/DDBJ whole genome shotgun (WGS) entry which is preliminary data.</text>
</comment>
<dbReference type="Pfam" id="PF20703">
    <property type="entry name" value="nSTAND1"/>
    <property type="match status" value="1"/>
</dbReference>
<accession>A0ABT1LXG4</accession>
<dbReference type="Gene3D" id="3.40.50.300">
    <property type="entry name" value="P-loop containing nucleotide triphosphate hydrolases"/>
    <property type="match status" value="1"/>
</dbReference>
<dbReference type="EMBL" id="JANDBD010000002">
    <property type="protein sequence ID" value="MCP9271576.1"/>
    <property type="molecule type" value="Genomic_DNA"/>
</dbReference>
<feature type="compositionally biased region" description="Basic and acidic residues" evidence="1">
    <location>
        <begin position="1"/>
        <end position="10"/>
    </location>
</feature>
<name>A0ABT1LXG4_9MYCO</name>
<gene>
    <name evidence="3" type="ORF">NM203_05205</name>
</gene>